<evidence type="ECO:0000256" key="3">
    <source>
        <dbReference type="ARBA" id="ARBA00023125"/>
    </source>
</evidence>
<dbReference type="Proteomes" id="UP000189933">
    <property type="component" value="Unassembled WGS sequence"/>
</dbReference>
<dbReference type="SMART" id="SM00487">
    <property type="entry name" value="DEXDc"/>
    <property type="match status" value="1"/>
</dbReference>
<keyword evidence="3" id="KW-0238">DNA-binding</keyword>
<dbReference type="PROSITE" id="PS51194">
    <property type="entry name" value="HELICASE_CTER"/>
    <property type="match status" value="1"/>
</dbReference>
<evidence type="ECO:0000313" key="6">
    <source>
        <dbReference type="EMBL" id="SKA14233.1"/>
    </source>
</evidence>
<dbReference type="GO" id="GO:0006310">
    <property type="term" value="P:DNA recombination"/>
    <property type="evidence" value="ECO:0007669"/>
    <property type="project" value="TreeGrafter"/>
</dbReference>
<dbReference type="GO" id="GO:0043138">
    <property type="term" value="F:3'-5' DNA helicase activity"/>
    <property type="evidence" value="ECO:0007669"/>
    <property type="project" value="TreeGrafter"/>
</dbReference>
<dbReference type="RefSeq" id="WP_078666086.1">
    <property type="nucleotide sequence ID" value="NZ_FUXM01000029.1"/>
</dbReference>
<evidence type="ECO:0000256" key="1">
    <source>
        <dbReference type="ARBA" id="ARBA00022741"/>
    </source>
</evidence>
<keyword evidence="1" id="KW-0547">Nucleotide-binding</keyword>
<evidence type="ECO:0000259" key="5">
    <source>
        <dbReference type="PROSITE" id="PS51194"/>
    </source>
</evidence>
<gene>
    <name evidence="6" type="ORF">SAMN02745885_02062</name>
</gene>
<dbReference type="Pfam" id="PF00271">
    <property type="entry name" value="Helicase_C"/>
    <property type="match status" value="1"/>
</dbReference>
<dbReference type="InterPro" id="IPR001650">
    <property type="entry name" value="Helicase_C-like"/>
</dbReference>
<dbReference type="PROSITE" id="PS51192">
    <property type="entry name" value="HELICASE_ATP_BIND_1"/>
    <property type="match status" value="1"/>
</dbReference>
<organism evidence="6 7">
    <name type="scientific">Carboxydocella sporoproducens DSM 16521</name>
    <dbReference type="NCBI Taxonomy" id="1121270"/>
    <lineage>
        <taxon>Bacteria</taxon>
        <taxon>Bacillati</taxon>
        <taxon>Bacillota</taxon>
        <taxon>Clostridia</taxon>
        <taxon>Eubacteriales</taxon>
        <taxon>Clostridiales Family XVI. Incertae Sedis</taxon>
        <taxon>Carboxydocella</taxon>
    </lineage>
</organism>
<sequence>MKGEIQPAGRLLTTQELKKIGLTPQQAQALGAVRLKGEDEQGRCQRCGAVLTDPASCPLCRASHGWCEACANMGLITSCTDLWLFPAGELTPPQPAFKVKLDFTLTPFQKRAAAGILDWLRFSPEKQALLWAACGAGKTEVIFPALALTLNRGQRALLAVPRREIVVDLQERIKKAFPAVDLTFHYGGQPELARTGALVVATTHQVLRFRHCFALVIVDEVDAFPYRQDERLALGVERSLSPGGKMLTMTATPDLKDVERRRQARTLFYLPLRHHGQPLPEPEVRPDSREELLLCLKQAGPWLVFVASVREARELSNWLKEQGIAASGVWAADPAREEKIAALKTGQLQALVTTTLLERGITIPGVNVIVWRADRERIFERAALIQISGRVGRTADRPGGRVIWLAAQQTGAMREALESIRYLNRIGREGEGNG</sequence>
<keyword evidence="7" id="KW-1185">Reference proteome</keyword>
<dbReference type="OrthoDB" id="2077914at2"/>
<name>A0A1T4RE53_9FIRM</name>
<dbReference type="Gene3D" id="3.40.50.300">
    <property type="entry name" value="P-loop containing nucleotide triphosphate hydrolases"/>
    <property type="match status" value="2"/>
</dbReference>
<evidence type="ECO:0000256" key="2">
    <source>
        <dbReference type="ARBA" id="ARBA00022840"/>
    </source>
</evidence>
<proteinExistence type="predicted"/>
<feature type="domain" description="Helicase ATP-binding" evidence="4">
    <location>
        <begin position="119"/>
        <end position="271"/>
    </location>
</feature>
<dbReference type="InterPro" id="IPR014001">
    <property type="entry name" value="Helicase_ATP-bd"/>
</dbReference>
<dbReference type="GO" id="GO:0006270">
    <property type="term" value="P:DNA replication initiation"/>
    <property type="evidence" value="ECO:0007669"/>
    <property type="project" value="TreeGrafter"/>
</dbReference>
<reference evidence="7" key="1">
    <citation type="submission" date="2017-02" db="EMBL/GenBank/DDBJ databases">
        <authorList>
            <person name="Varghese N."/>
            <person name="Submissions S."/>
        </authorList>
    </citation>
    <scope>NUCLEOTIDE SEQUENCE [LARGE SCALE GENOMIC DNA]</scope>
    <source>
        <strain evidence="7">DSM 16521</strain>
    </source>
</reference>
<dbReference type="PANTHER" id="PTHR30580:SF1">
    <property type="entry name" value="COMF OPERON PROTEIN 1"/>
    <property type="match status" value="1"/>
</dbReference>
<protein>
    <submittedName>
        <fullName evidence="6">Competence protein ComFA</fullName>
    </submittedName>
</protein>
<feature type="domain" description="Helicase C-terminal" evidence="5">
    <location>
        <begin position="288"/>
        <end position="434"/>
    </location>
</feature>
<dbReference type="Pfam" id="PF00270">
    <property type="entry name" value="DEAD"/>
    <property type="match status" value="1"/>
</dbReference>
<accession>A0A1T4RE53</accession>
<dbReference type="InterPro" id="IPR027417">
    <property type="entry name" value="P-loop_NTPase"/>
</dbReference>
<dbReference type="SUPFAM" id="SSF52540">
    <property type="entry name" value="P-loop containing nucleoside triphosphate hydrolases"/>
    <property type="match status" value="1"/>
</dbReference>
<keyword evidence="2" id="KW-0067">ATP-binding</keyword>
<dbReference type="GO" id="GO:0006302">
    <property type="term" value="P:double-strand break repair"/>
    <property type="evidence" value="ECO:0007669"/>
    <property type="project" value="TreeGrafter"/>
</dbReference>
<evidence type="ECO:0000259" key="4">
    <source>
        <dbReference type="PROSITE" id="PS51192"/>
    </source>
</evidence>
<dbReference type="GO" id="GO:0003677">
    <property type="term" value="F:DNA binding"/>
    <property type="evidence" value="ECO:0007669"/>
    <property type="project" value="UniProtKB-KW"/>
</dbReference>
<dbReference type="PANTHER" id="PTHR30580">
    <property type="entry name" value="PRIMOSOMAL PROTEIN N"/>
    <property type="match status" value="1"/>
</dbReference>
<dbReference type="InterPro" id="IPR011545">
    <property type="entry name" value="DEAD/DEAH_box_helicase_dom"/>
</dbReference>
<evidence type="ECO:0000313" key="7">
    <source>
        <dbReference type="Proteomes" id="UP000189933"/>
    </source>
</evidence>
<dbReference type="GO" id="GO:0005524">
    <property type="term" value="F:ATP binding"/>
    <property type="evidence" value="ECO:0007669"/>
    <property type="project" value="UniProtKB-KW"/>
</dbReference>
<dbReference type="AlphaFoldDB" id="A0A1T4RE53"/>
<dbReference type="SMART" id="SM00490">
    <property type="entry name" value="HELICc"/>
    <property type="match status" value="1"/>
</dbReference>
<dbReference type="EMBL" id="FUXM01000029">
    <property type="protein sequence ID" value="SKA14233.1"/>
    <property type="molecule type" value="Genomic_DNA"/>
</dbReference>